<evidence type="ECO:0000259" key="2">
    <source>
        <dbReference type="Pfam" id="PF13439"/>
    </source>
</evidence>
<evidence type="ECO:0000259" key="1">
    <source>
        <dbReference type="Pfam" id="PF00534"/>
    </source>
</evidence>
<gene>
    <name evidence="3" type="ORF">EAH69_10195</name>
</gene>
<proteinExistence type="predicted"/>
<dbReference type="OrthoDB" id="9795068at2"/>
<feature type="domain" description="Glycosyl transferase family 1" evidence="1">
    <location>
        <begin position="192"/>
        <end position="359"/>
    </location>
</feature>
<evidence type="ECO:0000313" key="4">
    <source>
        <dbReference type="Proteomes" id="UP000275348"/>
    </source>
</evidence>
<dbReference type="PANTHER" id="PTHR45947:SF15">
    <property type="entry name" value="TEICHURONIC ACID BIOSYNTHESIS GLYCOSYLTRANSFERASE TUAC-RELATED"/>
    <property type="match status" value="1"/>
</dbReference>
<sequence>MKPSRKHILFLASWYPSRVFLDNGDFIQRHAQTVSILNDVSVVHAIKDPDLKDKNFEISIRERNGLKEVIVYFKPALISPFNLLKLLQAYLIGINQVVTFDIIHINVVYPAGLIGIYLKHKYKKPLILTEHWTDLHVEYFKNLAKYKQLAIRKILNFVDFVLPVSNHLGKSIQKINSSLEYEVIPNVVDFSKFKPIFKKSNSKITFLHLSHLGDQQKNINGILNVSKRLANNGFIFELQIGGNGDLKPIEKFISENNLAETVKTFGRLEHHEVNQKMNEADCFVLFSRYENQPCVQAESFATGLPIITTNVGGINEFLPENFGILIDSENEDQLYQAMIDVIKGKQFEPKKELTAYAKKHFAKEEISKKFDEIYNKLIPPTDE</sequence>
<dbReference type="AlphaFoldDB" id="A0A3L9M5H9"/>
<dbReference type="Pfam" id="PF00534">
    <property type="entry name" value="Glycos_transf_1"/>
    <property type="match status" value="1"/>
</dbReference>
<dbReference type="Gene3D" id="3.40.50.2000">
    <property type="entry name" value="Glycogen Phosphorylase B"/>
    <property type="match status" value="2"/>
</dbReference>
<dbReference type="InterPro" id="IPR001296">
    <property type="entry name" value="Glyco_trans_1"/>
</dbReference>
<name>A0A3L9M5H9_9FLAO</name>
<dbReference type="Pfam" id="PF13439">
    <property type="entry name" value="Glyco_transf_4"/>
    <property type="match status" value="1"/>
</dbReference>
<evidence type="ECO:0000313" key="3">
    <source>
        <dbReference type="EMBL" id="RLZ08295.1"/>
    </source>
</evidence>
<dbReference type="InterPro" id="IPR028098">
    <property type="entry name" value="Glyco_trans_4-like_N"/>
</dbReference>
<feature type="domain" description="Glycosyltransferase subfamily 4-like N-terminal" evidence="2">
    <location>
        <begin position="77"/>
        <end position="191"/>
    </location>
</feature>
<dbReference type="SUPFAM" id="SSF53756">
    <property type="entry name" value="UDP-Glycosyltransferase/glycogen phosphorylase"/>
    <property type="match status" value="1"/>
</dbReference>
<dbReference type="InterPro" id="IPR050194">
    <property type="entry name" value="Glycosyltransferase_grp1"/>
</dbReference>
<dbReference type="Proteomes" id="UP000275348">
    <property type="component" value="Unassembled WGS sequence"/>
</dbReference>
<dbReference type="GO" id="GO:0016757">
    <property type="term" value="F:glycosyltransferase activity"/>
    <property type="evidence" value="ECO:0007669"/>
    <property type="project" value="InterPro"/>
</dbReference>
<dbReference type="RefSeq" id="WP_121935104.1">
    <property type="nucleotide sequence ID" value="NZ_RDOJ01000014.1"/>
</dbReference>
<protein>
    <submittedName>
        <fullName evidence="3">Glycosyltransferase</fullName>
    </submittedName>
</protein>
<keyword evidence="4" id="KW-1185">Reference proteome</keyword>
<accession>A0A3L9M5H9</accession>
<organism evidence="3 4">
    <name type="scientific">Faecalibacter macacae</name>
    <dbReference type="NCBI Taxonomy" id="1859289"/>
    <lineage>
        <taxon>Bacteria</taxon>
        <taxon>Pseudomonadati</taxon>
        <taxon>Bacteroidota</taxon>
        <taxon>Flavobacteriia</taxon>
        <taxon>Flavobacteriales</taxon>
        <taxon>Weeksellaceae</taxon>
        <taxon>Faecalibacter</taxon>
    </lineage>
</organism>
<dbReference type="EMBL" id="RDOJ01000014">
    <property type="protein sequence ID" value="RLZ08295.1"/>
    <property type="molecule type" value="Genomic_DNA"/>
</dbReference>
<reference evidence="3 4" key="1">
    <citation type="submission" date="2018-10" db="EMBL/GenBank/DDBJ databases">
        <authorList>
            <person name="Chen X."/>
        </authorList>
    </citation>
    <scope>NUCLEOTIDE SEQUENCE [LARGE SCALE GENOMIC DNA]</scope>
    <source>
        <strain evidence="3 4">YIM 102668</strain>
    </source>
</reference>
<dbReference type="PANTHER" id="PTHR45947">
    <property type="entry name" value="SULFOQUINOVOSYL TRANSFERASE SQD2"/>
    <property type="match status" value="1"/>
</dbReference>
<comment type="caution">
    <text evidence="3">The sequence shown here is derived from an EMBL/GenBank/DDBJ whole genome shotgun (WGS) entry which is preliminary data.</text>
</comment>